<protein>
    <submittedName>
        <fullName evidence="2">Uncharacterized protein</fullName>
    </submittedName>
</protein>
<evidence type="ECO:0000313" key="2">
    <source>
        <dbReference type="EMBL" id="PKU64292.1"/>
    </source>
</evidence>
<sequence length="375" mass="42737">MINQLLEIEHAHTRKEELDDSGYDSISDEEKDARSRFPFTYAATKAKRGSYDNLEKEKQEVCEWSAILGEANELAGLHGKTGNSFNPSVVLEERRSHKGGRGNSRFKFSFRSLSNKEDFSGDHSLSRDETYNSCEEDIEGPAKWDYFEHGAEEDTVPQLMENILEESVDQANKPEFHKQLAGAPSVSELLEDLQKTDPSLRRTLPVDNSKGKTRRTSSFKRTLMCLGNRVLDNKDASESMGDISSDDEHIDQDYQAFQIKGQTMADLFQEAFNTSVEEGTGIPRSNKFGLHGRLQHVMQLGNNRYMEYLKELQTGRTPSNESNHIIVRILSRTFEAKLTVCQCFFGENSKVCNLTHVDFFFPRNLSFHHLNNETL</sequence>
<evidence type="ECO:0000313" key="3">
    <source>
        <dbReference type="Proteomes" id="UP000233837"/>
    </source>
</evidence>
<feature type="region of interest" description="Disordered" evidence="1">
    <location>
        <begin position="1"/>
        <end position="30"/>
    </location>
</feature>
<feature type="compositionally biased region" description="Acidic residues" evidence="1">
    <location>
        <begin position="18"/>
        <end position="30"/>
    </location>
</feature>
<evidence type="ECO:0000256" key="1">
    <source>
        <dbReference type="SAM" id="MobiDB-lite"/>
    </source>
</evidence>
<dbReference type="EMBL" id="KZ503429">
    <property type="protein sequence ID" value="PKU64292.1"/>
    <property type="molecule type" value="Genomic_DNA"/>
</dbReference>
<keyword evidence="3" id="KW-1185">Reference proteome</keyword>
<dbReference type="Proteomes" id="UP000233837">
    <property type="component" value="Unassembled WGS sequence"/>
</dbReference>
<organism evidence="2 3">
    <name type="scientific">Dendrobium catenatum</name>
    <dbReference type="NCBI Taxonomy" id="906689"/>
    <lineage>
        <taxon>Eukaryota</taxon>
        <taxon>Viridiplantae</taxon>
        <taxon>Streptophyta</taxon>
        <taxon>Embryophyta</taxon>
        <taxon>Tracheophyta</taxon>
        <taxon>Spermatophyta</taxon>
        <taxon>Magnoliopsida</taxon>
        <taxon>Liliopsida</taxon>
        <taxon>Asparagales</taxon>
        <taxon>Orchidaceae</taxon>
        <taxon>Epidendroideae</taxon>
        <taxon>Malaxideae</taxon>
        <taxon>Dendrobiinae</taxon>
        <taxon>Dendrobium</taxon>
    </lineage>
</organism>
<reference evidence="2 3" key="1">
    <citation type="journal article" date="2016" name="Sci. Rep.">
        <title>The Dendrobium catenatum Lindl. genome sequence provides insights into polysaccharide synthase, floral development and adaptive evolution.</title>
        <authorList>
            <person name="Zhang G.Q."/>
            <person name="Xu Q."/>
            <person name="Bian C."/>
            <person name="Tsai W.C."/>
            <person name="Yeh C.M."/>
            <person name="Liu K.W."/>
            <person name="Yoshida K."/>
            <person name="Zhang L.S."/>
            <person name="Chang S.B."/>
            <person name="Chen F."/>
            <person name="Shi Y."/>
            <person name="Su Y.Y."/>
            <person name="Zhang Y.Q."/>
            <person name="Chen L.J."/>
            <person name="Yin Y."/>
            <person name="Lin M."/>
            <person name="Huang H."/>
            <person name="Deng H."/>
            <person name="Wang Z.W."/>
            <person name="Zhu S.L."/>
            <person name="Zhao X."/>
            <person name="Deng C."/>
            <person name="Niu S.C."/>
            <person name="Huang J."/>
            <person name="Wang M."/>
            <person name="Liu G.H."/>
            <person name="Yang H.J."/>
            <person name="Xiao X.J."/>
            <person name="Hsiao Y.Y."/>
            <person name="Wu W.L."/>
            <person name="Chen Y.Y."/>
            <person name="Mitsuda N."/>
            <person name="Ohme-Takagi M."/>
            <person name="Luo Y.B."/>
            <person name="Van de Peer Y."/>
            <person name="Liu Z.J."/>
        </authorList>
    </citation>
    <scope>NUCLEOTIDE SEQUENCE [LARGE SCALE GENOMIC DNA]</scope>
    <source>
        <tissue evidence="2">The whole plant</tissue>
    </source>
</reference>
<feature type="compositionally biased region" description="Basic and acidic residues" evidence="1">
    <location>
        <begin position="7"/>
        <end position="17"/>
    </location>
</feature>
<gene>
    <name evidence="2" type="ORF">MA16_Dca005215</name>
</gene>
<dbReference type="AlphaFoldDB" id="A0A2I0VLK4"/>
<proteinExistence type="predicted"/>
<dbReference type="PANTHER" id="PTHR35686:SF1">
    <property type="entry name" value="KINETOCHORE PROTEIN"/>
    <property type="match status" value="1"/>
</dbReference>
<reference evidence="2 3" key="2">
    <citation type="journal article" date="2017" name="Nature">
        <title>The Apostasia genome and the evolution of orchids.</title>
        <authorList>
            <person name="Zhang G.Q."/>
            <person name="Liu K.W."/>
            <person name="Li Z."/>
            <person name="Lohaus R."/>
            <person name="Hsiao Y.Y."/>
            <person name="Niu S.C."/>
            <person name="Wang J.Y."/>
            <person name="Lin Y.C."/>
            <person name="Xu Q."/>
            <person name="Chen L.J."/>
            <person name="Yoshida K."/>
            <person name="Fujiwara S."/>
            <person name="Wang Z.W."/>
            <person name="Zhang Y.Q."/>
            <person name="Mitsuda N."/>
            <person name="Wang M."/>
            <person name="Liu G.H."/>
            <person name="Pecoraro L."/>
            <person name="Huang H.X."/>
            <person name="Xiao X.J."/>
            <person name="Lin M."/>
            <person name="Wu X.Y."/>
            <person name="Wu W.L."/>
            <person name="Chen Y.Y."/>
            <person name="Chang S.B."/>
            <person name="Sakamoto S."/>
            <person name="Ohme-Takagi M."/>
            <person name="Yagi M."/>
            <person name="Zeng S.J."/>
            <person name="Shen C.Y."/>
            <person name="Yeh C.M."/>
            <person name="Luo Y.B."/>
            <person name="Tsai W.C."/>
            <person name="Van de Peer Y."/>
            <person name="Liu Z.J."/>
        </authorList>
    </citation>
    <scope>NUCLEOTIDE SEQUENCE [LARGE SCALE GENOMIC DNA]</scope>
    <source>
        <tissue evidence="2">The whole plant</tissue>
    </source>
</reference>
<name>A0A2I0VLK4_9ASPA</name>
<dbReference type="PANTHER" id="PTHR35686">
    <property type="entry name" value="KINETOCHORE PROTEIN"/>
    <property type="match status" value="1"/>
</dbReference>
<accession>A0A2I0VLK4</accession>